<proteinExistence type="predicted"/>
<sequence length="141" mass="14667">MFSEESPGANPFDEQVYRMLHVNLADVPELLGAVLLSDDGLAKSSFGFDRETVEHLAAAGTGYASLGRGLAHSIEGGPLLHSVVKMADRTMLITNCGEGSTIVVVTGAKADMGAVMYEVLRVAKAVGDFMGTAPRANASAP</sequence>
<evidence type="ECO:0000313" key="3">
    <source>
        <dbReference type="Proteomes" id="UP001165378"/>
    </source>
</evidence>
<dbReference type="Gene3D" id="3.30.450.30">
    <property type="entry name" value="Dynein light chain 2a, cytoplasmic"/>
    <property type="match status" value="1"/>
</dbReference>
<reference evidence="2" key="1">
    <citation type="submission" date="2022-01" db="EMBL/GenBank/DDBJ databases">
        <title>Genome-Based Taxonomic Classification of the Phylum Actinobacteria.</title>
        <authorList>
            <person name="Gao Y."/>
        </authorList>
    </citation>
    <scope>NUCLEOTIDE SEQUENCE</scope>
    <source>
        <strain evidence="2">KLBMP 8922</strain>
    </source>
</reference>
<feature type="domain" description="Roadblock/LAMTOR2" evidence="1">
    <location>
        <begin position="17"/>
        <end position="106"/>
    </location>
</feature>
<dbReference type="SMART" id="SM00960">
    <property type="entry name" value="Robl_LC7"/>
    <property type="match status" value="1"/>
</dbReference>
<dbReference type="PANTHER" id="PTHR36222:SF1">
    <property type="entry name" value="SERINE PROTEASE INHIBITOR RV3364C"/>
    <property type="match status" value="1"/>
</dbReference>
<protein>
    <submittedName>
        <fullName evidence="2">Roadblock/LC7 domain-containing protein</fullName>
    </submittedName>
</protein>
<evidence type="ECO:0000313" key="2">
    <source>
        <dbReference type="EMBL" id="MCF2529748.1"/>
    </source>
</evidence>
<dbReference type="RefSeq" id="WP_235054167.1">
    <property type="nucleotide sequence ID" value="NZ_JAKFHA010000012.1"/>
</dbReference>
<gene>
    <name evidence="2" type="ORF">LZ495_21345</name>
</gene>
<dbReference type="PANTHER" id="PTHR36222">
    <property type="entry name" value="SERINE PROTEASE INHIBITOR RV3364C"/>
    <property type="match status" value="1"/>
</dbReference>
<dbReference type="SUPFAM" id="SSF103196">
    <property type="entry name" value="Roadblock/LC7 domain"/>
    <property type="match status" value="1"/>
</dbReference>
<keyword evidence="3" id="KW-1185">Reference proteome</keyword>
<organism evidence="2 3">
    <name type="scientific">Yinghuangia soli</name>
    <dbReference type="NCBI Taxonomy" id="2908204"/>
    <lineage>
        <taxon>Bacteria</taxon>
        <taxon>Bacillati</taxon>
        <taxon>Actinomycetota</taxon>
        <taxon>Actinomycetes</taxon>
        <taxon>Kitasatosporales</taxon>
        <taxon>Streptomycetaceae</taxon>
        <taxon>Yinghuangia</taxon>
    </lineage>
</organism>
<dbReference type="AlphaFoldDB" id="A0AA41Q1B8"/>
<dbReference type="InterPro" id="IPR004942">
    <property type="entry name" value="Roadblock/LAMTOR2_dom"/>
</dbReference>
<comment type="caution">
    <text evidence="2">The sequence shown here is derived from an EMBL/GenBank/DDBJ whole genome shotgun (WGS) entry which is preliminary data.</text>
</comment>
<dbReference type="InterPro" id="IPR053141">
    <property type="entry name" value="Mycobact_SerProt_Inhib_Rv3364c"/>
</dbReference>
<evidence type="ECO:0000259" key="1">
    <source>
        <dbReference type="SMART" id="SM00960"/>
    </source>
</evidence>
<name>A0AA41Q1B8_9ACTN</name>
<dbReference type="Proteomes" id="UP001165378">
    <property type="component" value="Unassembled WGS sequence"/>
</dbReference>
<dbReference type="Pfam" id="PF03259">
    <property type="entry name" value="Robl_LC7"/>
    <property type="match status" value="1"/>
</dbReference>
<accession>A0AA41Q1B8</accession>
<dbReference type="EMBL" id="JAKFHA010000012">
    <property type="protein sequence ID" value="MCF2529748.1"/>
    <property type="molecule type" value="Genomic_DNA"/>
</dbReference>